<dbReference type="GO" id="GO:0007031">
    <property type="term" value="P:peroxisome organization"/>
    <property type="evidence" value="ECO:0007669"/>
    <property type="project" value="TreeGrafter"/>
</dbReference>
<dbReference type="PROSITE" id="PS50893">
    <property type="entry name" value="ABC_TRANSPORTER_2"/>
    <property type="match status" value="1"/>
</dbReference>
<keyword evidence="5" id="KW-0067">ATP-binding</keyword>
<comment type="caution">
    <text evidence="12">The sequence shown here is derived from an EMBL/GenBank/DDBJ whole genome shotgun (WGS) entry which is preliminary data.</text>
</comment>
<accession>A0A9D4U109</accession>
<dbReference type="GO" id="GO:0016887">
    <property type="term" value="F:ATP hydrolysis activity"/>
    <property type="evidence" value="ECO:0007669"/>
    <property type="project" value="InterPro"/>
</dbReference>
<sequence length="905" mass="95813">MQQVALTRGVLDAVTEPLLPATHPSGLHHTSGGGNTGGSDAGFSAAASALVAVPRSNLHFLRRFKALLLLLRPYTALFLALLSVAEAVVVAEVGKVAGSFYRIVVDAQPAMLASAMLRAGLLYAASTVIYAATSWVTEALALRWRQRLTSHLHRQYCQHQHAYYFLQLPASQRRHQAGLWERQEELGQQQHGEEGDEQEEGSSVDNADQRIASDAAELCECLAAVARVAAAAPFKLLYYSWLTHSYLGWRCVAAVYAFFWLAGLVQRLAVAPVARLVFRQEQQEGDLRFAHLRLREYASEVAQYRGTDAELRHLDSTLGAALANQRILVHWRAALAGTTRAVDYAGALLNYAVVGAAVFSGMAGGGGDSGQMAQFVSNASFATLTLIYTFTELLDLSDKLSKLGGLTARVGQLLEALPGSSAAAAGGIGRRRGKLGGGTRHDLHAVRLSMDQSGRELQPSRFGTLLQPPRLISCLGGSVELEISTHRLGPDLQHEAGAIFPDAPANGGQMLACLTFQFASGGISLAPDTSGATLQLATTEMDRLLDRFLRWEAAVRDALAAMGHWCGSVDPRSGTALHGTRGTRWSEVAAAHALLGYERRDAGICPVVLHPTHGTSAYPVTLFTNAPPADLERALAAVSGAPPATPLLAGGSRSLSAASPLLSLQHLTVCNAAGVMVVSDLSLDLHAGQHLLIAGPNGCGKSTLVKALCRLHPLASGQARVGGEGGAGGGGAMFLPQRPLAAPGTALWQQLCYPGSDAPSDSCVQQQQQQEERTEGPGPEKQAPSDSYLLALLERVGLQYLLDRVGGSFQAAADWGAQLSPGELQRLAVARVLHRCPAVAVLDEPTSAVSEDAAAQLYAQLHSAGVTCISIGQDSLHLRRLHTHLLLLGCSPEAGTWQLQQLGCS</sequence>
<dbReference type="InterPro" id="IPR036640">
    <property type="entry name" value="ABC1_TM_sf"/>
</dbReference>
<dbReference type="EMBL" id="SIDB01000001">
    <property type="protein sequence ID" value="KAI3438899.1"/>
    <property type="molecule type" value="Genomic_DNA"/>
</dbReference>
<dbReference type="Pfam" id="PF10229">
    <property type="entry name" value="MMADHC"/>
    <property type="match status" value="1"/>
</dbReference>
<evidence type="ECO:0000256" key="3">
    <source>
        <dbReference type="ARBA" id="ARBA00022692"/>
    </source>
</evidence>
<dbReference type="GO" id="GO:0005778">
    <property type="term" value="C:peroxisomal membrane"/>
    <property type="evidence" value="ECO:0007669"/>
    <property type="project" value="TreeGrafter"/>
</dbReference>
<dbReference type="PANTHER" id="PTHR11384:SF59">
    <property type="entry name" value="LYSOSOMAL COBALAMIN TRANSPORTER ABCD4"/>
    <property type="match status" value="1"/>
</dbReference>
<proteinExistence type="inferred from homology"/>
<evidence type="ECO:0000256" key="7">
    <source>
        <dbReference type="ARBA" id="ARBA00023136"/>
    </source>
</evidence>
<dbReference type="SUPFAM" id="SSF52540">
    <property type="entry name" value="P-loop containing nucleoside triphosphate hydrolases"/>
    <property type="match status" value="1"/>
</dbReference>
<feature type="domain" description="ABC transporter" evidence="10">
    <location>
        <begin position="662"/>
        <end position="902"/>
    </location>
</feature>
<dbReference type="OrthoDB" id="510221at2759"/>
<feature type="transmembrane region" description="Helical" evidence="9">
    <location>
        <begin position="69"/>
        <end position="91"/>
    </location>
</feature>
<evidence type="ECO:0000256" key="2">
    <source>
        <dbReference type="ARBA" id="ARBA00022448"/>
    </source>
</evidence>
<comment type="similarity">
    <text evidence="1">Belongs to the ABC transporter superfamily. ABCD family. Peroxisomal fatty acyl CoA transporter (TC 3.A.1.203) subfamily.</text>
</comment>
<feature type="domain" description="ABC transmembrane type-1" evidence="11">
    <location>
        <begin position="100"/>
        <end position="398"/>
    </location>
</feature>
<dbReference type="Gene3D" id="3.40.50.300">
    <property type="entry name" value="P-loop containing nucleotide triphosphate hydrolases"/>
    <property type="match status" value="1"/>
</dbReference>
<dbReference type="InterPro" id="IPR050835">
    <property type="entry name" value="ABC_transporter_sub-D"/>
</dbReference>
<dbReference type="GO" id="GO:0005524">
    <property type="term" value="F:ATP binding"/>
    <property type="evidence" value="ECO:0007669"/>
    <property type="project" value="UniProtKB-KW"/>
</dbReference>
<dbReference type="InterPro" id="IPR027417">
    <property type="entry name" value="P-loop_NTPase"/>
</dbReference>
<keyword evidence="4" id="KW-0547">Nucleotide-binding</keyword>
<dbReference type="InterPro" id="IPR003439">
    <property type="entry name" value="ABC_transporter-like_ATP-bd"/>
</dbReference>
<organism evidence="12 13">
    <name type="scientific">Chlorella vulgaris</name>
    <name type="common">Green alga</name>
    <dbReference type="NCBI Taxonomy" id="3077"/>
    <lineage>
        <taxon>Eukaryota</taxon>
        <taxon>Viridiplantae</taxon>
        <taxon>Chlorophyta</taxon>
        <taxon>core chlorophytes</taxon>
        <taxon>Trebouxiophyceae</taxon>
        <taxon>Chlorellales</taxon>
        <taxon>Chlorellaceae</taxon>
        <taxon>Chlorella clade</taxon>
        <taxon>Chlorella</taxon>
    </lineage>
</organism>
<dbReference type="InterPro" id="IPR019362">
    <property type="entry name" value="MMADHC"/>
</dbReference>
<dbReference type="SMART" id="SM00382">
    <property type="entry name" value="AAA"/>
    <property type="match status" value="1"/>
</dbReference>
<evidence type="ECO:0000256" key="1">
    <source>
        <dbReference type="ARBA" id="ARBA00008575"/>
    </source>
</evidence>
<dbReference type="Proteomes" id="UP001055712">
    <property type="component" value="Unassembled WGS sequence"/>
</dbReference>
<reference evidence="12" key="1">
    <citation type="journal article" date="2019" name="Plant J.">
        <title>Chlorella vulgaris genome assembly and annotation reveals the molecular basis for metabolic acclimation to high light conditions.</title>
        <authorList>
            <person name="Cecchin M."/>
            <person name="Marcolungo L."/>
            <person name="Rossato M."/>
            <person name="Girolomoni L."/>
            <person name="Cosentino E."/>
            <person name="Cuine S."/>
            <person name="Li-Beisson Y."/>
            <person name="Delledonne M."/>
            <person name="Ballottari M."/>
        </authorList>
    </citation>
    <scope>NUCLEOTIDE SEQUENCE</scope>
    <source>
        <strain evidence="12">211/11P</strain>
    </source>
</reference>
<feature type="region of interest" description="Disordered" evidence="8">
    <location>
        <begin position="185"/>
        <end position="205"/>
    </location>
</feature>
<evidence type="ECO:0000256" key="4">
    <source>
        <dbReference type="ARBA" id="ARBA00022741"/>
    </source>
</evidence>
<feature type="transmembrane region" description="Helical" evidence="9">
    <location>
        <begin position="247"/>
        <end position="265"/>
    </location>
</feature>
<keyword evidence="3 9" id="KW-0812">Transmembrane</keyword>
<dbReference type="AlphaFoldDB" id="A0A9D4U109"/>
<keyword evidence="7 9" id="KW-0472">Membrane</keyword>
<keyword evidence="13" id="KW-1185">Reference proteome</keyword>
<evidence type="ECO:0000313" key="13">
    <source>
        <dbReference type="Proteomes" id="UP001055712"/>
    </source>
</evidence>
<dbReference type="Gene3D" id="1.20.1560.10">
    <property type="entry name" value="ABC transporter type 1, transmembrane domain"/>
    <property type="match status" value="1"/>
</dbReference>
<reference evidence="12" key="2">
    <citation type="submission" date="2020-11" db="EMBL/GenBank/DDBJ databases">
        <authorList>
            <person name="Cecchin M."/>
            <person name="Marcolungo L."/>
            <person name="Rossato M."/>
            <person name="Girolomoni L."/>
            <person name="Cosentino E."/>
            <person name="Cuine S."/>
            <person name="Li-Beisson Y."/>
            <person name="Delledonne M."/>
            <person name="Ballottari M."/>
        </authorList>
    </citation>
    <scope>NUCLEOTIDE SEQUENCE</scope>
    <source>
        <strain evidence="12">211/11P</strain>
        <tissue evidence="12">Whole cell</tissue>
    </source>
</reference>
<dbReference type="GO" id="GO:0005324">
    <property type="term" value="F:long-chain fatty acid transmembrane transporter activity"/>
    <property type="evidence" value="ECO:0007669"/>
    <property type="project" value="TreeGrafter"/>
</dbReference>
<gene>
    <name evidence="12" type="ORF">D9Q98_001314</name>
</gene>
<dbReference type="Pfam" id="PF00005">
    <property type="entry name" value="ABC_tran"/>
    <property type="match status" value="1"/>
</dbReference>
<evidence type="ECO:0000256" key="5">
    <source>
        <dbReference type="ARBA" id="ARBA00022840"/>
    </source>
</evidence>
<dbReference type="PANTHER" id="PTHR11384">
    <property type="entry name" value="ATP-BINDING CASSETTE, SUB-FAMILY D MEMBER"/>
    <property type="match status" value="1"/>
</dbReference>
<dbReference type="GO" id="GO:0006635">
    <property type="term" value="P:fatty acid beta-oxidation"/>
    <property type="evidence" value="ECO:0007669"/>
    <property type="project" value="TreeGrafter"/>
</dbReference>
<feature type="region of interest" description="Disordered" evidence="8">
    <location>
        <begin position="758"/>
        <end position="784"/>
    </location>
</feature>
<dbReference type="PROSITE" id="PS50929">
    <property type="entry name" value="ABC_TM1F"/>
    <property type="match status" value="1"/>
</dbReference>
<dbReference type="InterPro" id="IPR017871">
    <property type="entry name" value="ABC_transporter-like_CS"/>
</dbReference>
<evidence type="ECO:0000313" key="12">
    <source>
        <dbReference type="EMBL" id="KAI3438899.1"/>
    </source>
</evidence>
<dbReference type="InterPro" id="IPR011527">
    <property type="entry name" value="ABC1_TM_dom"/>
</dbReference>
<evidence type="ECO:0000259" key="10">
    <source>
        <dbReference type="PROSITE" id="PS50893"/>
    </source>
</evidence>
<dbReference type="SUPFAM" id="SSF90123">
    <property type="entry name" value="ABC transporter transmembrane region"/>
    <property type="match status" value="1"/>
</dbReference>
<evidence type="ECO:0000256" key="6">
    <source>
        <dbReference type="ARBA" id="ARBA00022989"/>
    </source>
</evidence>
<keyword evidence="6 9" id="KW-1133">Transmembrane helix</keyword>
<dbReference type="GO" id="GO:0140359">
    <property type="term" value="F:ABC-type transporter activity"/>
    <property type="evidence" value="ECO:0007669"/>
    <property type="project" value="InterPro"/>
</dbReference>
<evidence type="ECO:0000256" key="8">
    <source>
        <dbReference type="SAM" id="MobiDB-lite"/>
    </source>
</evidence>
<dbReference type="GO" id="GO:0015910">
    <property type="term" value="P:long-chain fatty acid import into peroxisome"/>
    <property type="evidence" value="ECO:0007669"/>
    <property type="project" value="TreeGrafter"/>
</dbReference>
<dbReference type="GO" id="GO:0009235">
    <property type="term" value="P:cobalamin metabolic process"/>
    <property type="evidence" value="ECO:0007669"/>
    <property type="project" value="InterPro"/>
</dbReference>
<dbReference type="InterPro" id="IPR003593">
    <property type="entry name" value="AAA+_ATPase"/>
</dbReference>
<name>A0A9D4U109_CHLVU</name>
<keyword evidence="2" id="KW-0813">Transport</keyword>
<evidence type="ECO:0000259" key="11">
    <source>
        <dbReference type="PROSITE" id="PS50929"/>
    </source>
</evidence>
<dbReference type="PROSITE" id="PS00211">
    <property type="entry name" value="ABC_TRANSPORTER_1"/>
    <property type="match status" value="1"/>
</dbReference>
<dbReference type="GO" id="GO:0042760">
    <property type="term" value="P:very long-chain fatty acid catabolic process"/>
    <property type="evidence" value="ECO:0007669"/>
    <property type="project" value="TreeGrafter"/>
</dbReference>
<feature type="transmembrane region" description="Helical" evidence="9">
    <location>
        <begin position="121"/>
        <end position="142"/>
    </location>
</feature>
<evidence type="ECO:0000256" key="9">
    <source>
        <dbReference type="SAM" id="Phobius"/>
    </source>
</evidence>
<dbReference type="Pfam" id="PF06472">
    <property type="entry name" value="ABC_membrane_2"/>
    <property type="match status" value="2"/>
</dbReference>
<protein>
    <submittedName>
        <fullName evidence="12">Uncharacterized protein</fullName>
    </submittedName>
</protein>